<protein>
    <recommendedName>
        <fullName evidence="1">PAZ domain-containing protein</fullName>
    </recommendedName>
</protein>
<dbReference type="Gene3D" id="2.170.260.10">
    <property type="entry name" value="paz domain"/>
    <property type="match status" value="1"/>
</dbReference>
<dbReference type="AlphaFoldDB" id="A0ABD2HVQ9"/>
<organism evidence="2 3">
    <name type="scientific">Heterodera schachtii</name>
    <name type="common">Sugarbeet cyst nematode worm</name>
    <name type="synonym">Tylenchus schachtii</name>
    <dbReference type="NCBI Taxonomy" id="97005"/>
    <lineage>
        <taxon>Eukaryota</taxon>
        <taxon>Metazoa</taxon>
        <taxon>Ecdysozoa</taxon>
        <taxon>Nematoda</taxon>
        <taxon>Chromadorea</taxon>
        <taxon>Rhabditida</taxon>
        <taxon>Tylenchina</taxon>
        <taxon>Tylenchomorpha</taxon>
        <taxon>Tylenchoidea</taxon>
        <taxon>Heteroderidae</taxon>
        <taxon>Heteroderinae</taxon>
        <taxon>Heterodera</taxon>
    </lineage>
</organism>
<dbReference type="PROSITE" id="PS50821">
    <property type="entry name" value="PAZ"/>
    <property type="match status" value="1"/>
</dbReference>
<comment type="caution">
    <text evidence="2">The sequence shown here is derived from an EMBL/GenBank/DDBJ whole genome shotgun (WGS) entry which is preliminary data.</text>
</comment>
<evidence type="ECO:0000259" key="1">
    <source>
        <dbReference type="PROSITE" id="PS50821"/>
    </source>
</evidence>
<sequence>MVLVSEFCAQFLSCPTKSLRDRLNHPEDRVRVLQQLIGKKVQTTYKDRNGMRKCFFIGGMTERGAAFQPAYGSLRKPFNINVAAHFYARHRVKLHYPYMPRIIEGFNRGEDRYYPMELLEIVDDKKGGRLFGRLFTEIEEQGEEDNKSEGSHSSYSSYLQFNGKGCKWYESIDDVDNTGRGECSQPSSSSSAYTYW</sequence>
<dbReference type="SUPFAM" id="SSF101690">
    <property type="entry name" value="PAZ domain"/>
    <property type="match status" value="1"/>
</dbReference>
<gene>
    <name evidence="2" type="ORF">niasHS_016913</name>
</gene>
<accession>A0ABD2HVQ9</accession>
<dbReference type="CDD" id="cd02846">
    <property type="entry name" value="PAZ_argonaute_like"/>
    <property type="match status" value="1"/>
</dbReference>
<feature type="domain" description="PAZ" evidence="1">
    <location>
        <begin position="3"/>
        <end position="123"/>
    </location>
</feature>
<proteinExistence type="predicted"/>
<dbReference type="InterPro" id="IPR003100">
    <property type="entry name" value="PAZ_dom"/>
</dbReference>
<dbReference type="InterPro" id="IPR036085">
    <property type="entry name" value="PAZ_dom_sf"/>
</dbReference>
<dbReference type="EMBL" id="JBICCN010000385">
    <property type="protein sequence ID" value="KAL3071814.1"/>
    <property type="molecule type" value="Genomic_DNA"/>
</dbReference>
<dbReference type="Proteomes" id="UP001620645">
    <property type="component" value="Unassembled WGS sequence"/>
</dbReference>
<name>A0ABD2HVQ9_HETSC</name>
<reference evidence="2 3" key="1">
    <citation type="submission" date="2024-10" db="EMBL/GenBank/DDBJ databases">
        <authorList>
            <person name="Kim D."/>
        </authorList>
    </citation>
    <scope>NUCLEOTIDE SEQUENCE [LARGE SCALE GENOMIC DNA]</scope>
    <source>
        <strain evidence="2">Taebaek</strain>
    </source>
</reference>
<evidence type="ECO:0000313" key="2">
    <source>
        <dbReference type="EMBL" id="KAL3071814.1"/>
    </source>
</evidence>
<keyword evidence="3" id="KW-1185">Reference proteome</keyword>
<evidence type="ECO:0000313" key="3">
    <source>
        <dbReference type="Proteomes" id="UP001620645"/>
    </source>
</evidence>